<accession>U5EMA1</accession>
<reference evidence="3" key="1">
    <citation type="journal article" date="2014" name="Insect Biochem. Mol. Biol.">
        <title>An insight into the sialome of the frog biting fly, Corethrella appendiculata.</title>
        <authorList>
            <person name="Ribeiro J.M.C."/>
            <person name="Chagas A.C."/>
            <person name="Pham V.M."/>
            <person name="Lounibos L.P."/>
            <person name="Calvo E."/>
        </authorList>
    </citation>
    <scope>NUCLEOTIDE SEQUENCE</scope>
    <source>
        <tissue evidence="3">Salivary glands</tissue>
    </source>
</reference>
<dbReference type="PANTHER" id="PTHR43016:SF16">
    <property type="entry name" value="METALLOPROTEASE, PUTATIVE (AFU_ORTHOLOGUE AFUA_4G07610)-RELATED"/>
    <property type="match status" value="1"/>
</dbReference>
<name>U5EMA1_9DIPT</name>
<dbReference type="InterPro" id="IPR011765">
    <property type="entry name" value="Pept_M16_N"/>
</dbReference>
<dbReference type="InterPro" id="IPR011249">
    <property type="entry name" value="Metalloenz_LuxS/M16"/>
</dbReference>
<dbReference type="Gene3D" id="3.30.830.10">
    <property type="entry name" value="Metalloenzyme, LuxS/M16 peptidase-like"/>
    <property type="match status" value="4"/>
</dbReference>
<feature type="domain" description="Peptidase M16 C-terminal" evidence="2">
    <location>
        <begin position="194"/>
        <end position="364"/>
    </location>
</feature>
<dbReference type="MEROPS" id="M16.A18"/>
<evidence type="ECO:0000259" key="2">
    <source>
        <dbReference type="Pfam" id="PF05193"/>
    </source>
</evidence>
<dbReference type="Pfam" id="PF05193">
    <property type="entry name" value="Peptidase_M16_C"/>
    <property type="match status" value="1"/>
</dbReference>
<evidence type="ECO:0000313" key="3">
    <source>
        <dbReference type="EMBL" id="JAB58750.1"/>
    </source>
</evidence>
<dbReference type="FunFam" id="3.30.830.10:FF:000015">
    <property type="entry name" value="Putative zinc metalloprotease"/>
    <property type="match status" value="1"/>
</dbReference>
<dbReference type="FunFam" id="3.30.830.10:FF:000031">
    <property type="entry name" value="Putative zinc metalloprotease"/>
    <property type="match status" value="1"/>
</dbReference>
<dbReference type="GO" id="GO:0046872">
    <property type="term" value="F:metal ion binding"/>
    <property type="evidence" value="ECO:0007669"/>
    <property type="project" value="InterPro"/>
</dbReference>
<dbReference type="Pfam" id="PF00675">
    <property type="entry name" value="Peptidase_M16"/>
    <property type="match status" value="1"/>
</dbReference>
<dbReference type="AlphaFoldDB" id="U5EMA1"/>
<dbReference type="InterPro" id="IPR007863">
    <property type="entry name" value="Peptidase_M16_C"/>
</dbReference>
<feature type="domain" description="Peptidase M16 N-terminal" evidence="1">
    <location>
        <begin position="48"/>
        <end position="106"/>
    </location>
</feature>
<sequence>MTFKHLSSVKVNGVIPVHKYRSDKTGLTVILAEVEGPVVNGYFALATEANDDDGLPHTLEHLVFLGSELYPYKGILDLVANRCLASGTNAWTDIDHTCYTMQTAGSSGFISLLPVYLEHILYPLLTDAGFITEVYHINGEGEDGGIVYCEVQGTENTGESRMHHELMHNLYPNCGYSAKTGGVMHNLRTSTSNKKVRDYHAAFYRPENLHVIITGQIKAEDVFASLEPLEEKIIEKGKRPEYTRPWQTPVEPLTESKNIKIVYASDEEDCGLVYVGWRGPKCTTEHSTLTACAVLLRYLSDTSVSPIQRDFIEIPDPYASSVSYNIAENSISSLYLSFENVPLNKVDGIYEKLEKLLKNIANGGEKIDMRRMYNIIERHILEALSSLEVNPNDDIAFHTIGDVLYGHTDADFESRLNVNQTLTELQTKKEDFWIDLLKKYLVELYYVVIRAVPSIAEKDEYAKKELERLEKQRKDLGVDGLAKKAKELAEAMAKNEIPPPEEMLKKFPIPSIDEIHFHPLEIFKSTESKTPPGINLQSLPVYAEAYNVHTNFVYMSVTLNTETLSSQFRSYLLLLMDLLTESPIKRGDQIIPYEEVVTALESDTIAYEASLGLQTKNRFSLGPYGNTAAIVFQVQPKKYEIGVNWFVELLHNTIFTAERIKVCAAKIINDVAQAKREGYSVVKDLLRGIFYEDDSNVLLSSMLKQFKFLTNVLEQMETANGEEKILKDLNYVRDILTEPKNIAIHVAANWEELEKLGFDLTAPWTKLVNDGELSNETVNTLTVIPDYKLINFEKNSRNSGIVVGMGCIESAFLYQASKAINDFNDPDLPALLLFLQYLTQVEGPMWRQIRGQGLSYSYSMMPRPNEGILYFSLYRSTNIIAAYKEAKLITEAQLTPNAKWDENLLESAKSSLIFEIIAREKTVGDLVIQGLLASFKNVPADYNRKLVKQVSLVTETDLKRVGDKYVRSLFAAAEAKTAIVCHPDKANDVATAFKKLGHNLNVQISLEDNSISC</sequence>
<dbReference type="EMBL" id="GANO01001121">
    <property type="protein sequence ID" value="JAB58750.1"/>
    <property type="molecule type" value="mRNA"/>
</dbReference>
<proteinExistence type="evidence at transcript level"/>
<dbReference type="PANTHER" id="PTHR43016">
    <property type="entry name" value="PRESEQUENCE PROTEASE"/>
    <property type="match status" value="1"/>
</dbReference>
<protein>
    <submittedName>
        <fullName evidence="3">Putative zn2+-dependent endopeptidase insulinase superfamily</fullName>
    </submittedName>
</protein>
<evidence type="ECO:0000259" key="1">
    <source>
        <dbReference type="Pfam" id="PF00675"/>
    </source>
</evidence>
<dbReference type="SUPFAM" id="SSF63411">
    <property type="entry name" value="LuxS/MPP-like metallohydrolase"/>
    <property type="match status" value="4"/>
</dbReference>
<organism evidence="3">
    <name type="scientific">Corethrella appendiculata</name>
    <dbReference type="NCBI Taxonomy" id="1370023"/>
    <lineage>
        <taxon>Eukaryota</taxon>
        <taxon>Metazoa</taxon>
        <taxon>Ecdysozoa</taxon>
        <taxon>Arthropoda</taxon>
        <taxon>Hexapoda</taxon>
        <taxon>Insecta</taxon>
        <taxon>Pterygota</taxon>
        <taxon>Neoptera</taxon>
        <taxon>Endopterygota</taxon>
        <taxon>Diptera</taxon>
        <taxon>Nematocera</taxon>
        <taxon>Culicoidea</taxon>
        <taxon>Chaoboridae</taxon>
        <taxon>Corethrella</taxon>
    </lineage>
</organism>
<dbReference type="FunFam" id="3.30.830.10:FF:000036">
    <property type="entry name" value="Putative zinc metalloprotease"/>
    <property type="match status" value="1"/>
</dbReference>